<evidence type="ECO:0000259" key="4">
    <source>
        <dbReference type="SMART" id="SM00543"/>
    </source>
</evidence>
<dbReference type="VEuPathDB" id="FungiDB:A1O9_05334"/>
<accession>A0A072PCC9</accession>
<dbReference type="FunFam" id="1.25.40.180:FF:000052">
    <property type="entry name" value="Nonsense-mediated mRNA decay factor"/>
    <property type="match status" value="1"/>
</dbReference>
<feature type="domain" description="MIF4G" evidence="4">
    <location>
        <begin position="454"/>
        <end position="644"/>
    </location>
</feature>
<dbReference type="SMART" id="SM00543">
    <property type="entry name" value="MIF4G"/>
    <property type="match status" value="2"/>
</dbReference>
<feature type="region of interest" description="Disordered" evidence="3">
    <location>
        <begin position="231"/>
        <end position="265"/>
    </location>
</feature>
<dbReference type="EMBL" id="AMGV01000004">
    <property type="protein sequence ID" value="KEF57417.1"/>
    <property type="molecule type" value="Genomic_DNA"/>
</dbReference>
<dbReference type="Gene3D" id="1.25.40.180">
    <property type="match status" value="3"/>
</dbReference>
<dbReference type="PANTHER" id="PTHR12839:SF7">
    <property type="entry name" value="REGULATOR OF NONSENSE TRANSCRIPTS 2"/>
    <property type="match status" value="1"/>
</dbReference>
<comment type="subcellular location">
    <subcellularLocation>
        <location evidence="1">Cytoplasm</location>
    </subcellularLocation>
</comment>
<feature type="compositionally biased region" description="Polar residues" evidence="3">
    <location>
        <begin position="1148"/>
        <end position="1157"/>
    </location>
</feature>
<dbReference type="SUPFAM" id="SSF48371">
    <property type="entry name" value="ARM repeat"/>
    <property type="match status" value="2"/>
</dbReference>
<evidence type="ECO:0000256" key="2">
    <source>
        <dbReference type="ARBA" id="ARBA00022490"/>
    </source>
</evidence>
<organism evidence="5 6">
    <name type="scientific">Exophiala aquamarina CBS 119918</name>
    <dbReference type="NCBI Taxonomy" id="1182545"/>
    <lineage>
        <taxon>Eukaryota</taxon>
        <taxon>Fungi</taxon>
        <taxon>Dikarya</taxon>
        <taxon>Ascomycota</taxon>
        <taxon>Pezizomycotina</taxon>
        <taxon>Eurotiomycetes</taxon>
        <taxon>Chaetothyriomycetidae</taxon>
        <taxon>Chaetothyriales</taxon>
        <taxon>Herpotrichiellaceae</taxon>
        <taxon>Exophiala</taxon>
    </lineage>
</organism>
<comment type="caution">
    <text evidence="5">The sequence shown here is derived from an EMBL/GenBank/DDBJ whole genome shotgun (WGS) entry which is preliminary data.</text>
</comment>
<dbReference type="FunFam" id="1.25.40.180:FF:000037">
    <property type="entry name" value="Nonsense-mediated mRNA decay factor (Upf2)"/>
    <property type="match status" value="1"/>
</dbReference>
<feature type="compositionally biased region" description="Basic and acidic residues" evidence="3">
    <location>
        <begin position="410"/>
        <end position="421"/>
    </location>
</feature>
<sequence length="1177" mass="133574">MDRKRKNVYNVADSLDSSLKKNTAFIKRLRTGLSASAQDTFLTETRTLSLQKYLSEIISATAEGLGRLKTSSEIATAVEVVSALHQRFGPAEFTRQLAWLLGRGLSPPDKAQVKLWTAEVREREEKERLVRQRVLLRVVSEFWLCGILRSLDDVDRPDDALTRTKESQIQPESKPRPIPNGLKSGSQIDHEPFPLEVLKELLGHDPEHVNLSLAVLFVKNFSWDILGLKPPSDDSRKVPDSESAAADPAKSGTDSDPLPEEDAPIIPQPIRERFVNVFERYLGSVKNHVVRDQKSLNNQSRRNAEAYVKSGEIFEDRQANFEKQSKAQEKLVANAQVLCDVLGQEMPELDEKDGPESAATGTVGMIKTGDYLKGQRDGAGIWEDEEERRFYENLVDLKGRVPGILLDDAKKTKNDSEERSEATMSSTEIAPTKPISEADDQSTAIANKTVGAQVDAILLRLPDLQTKEMVDQVALDFCFLNSKASRNRLIKAIQDVPKGRTDLLPLYARLTATLGQYMPDVVQGLIAHLNEEFRSLQRRKTKDFLGQIRMSNIRYLAELTKFGIVPEHVIFHCFKVSLDDFSRMNIEIIAHLLENCGRYLLRNPDASARMVSFLETLNRKKSAHHLGTQERMLIENAMYYVDPPQRAAIQQKERTPMELFVRQLVYMDMTKRNYMKVLKTIRKLHWEETEVVQILEKIFSKPGKVKFSNIHLLAVLLQALFRYHQNFAITVIDNVLENITLGLEQNDFKFNQRRVAEVKYLGELYNYKMVDSTVIFDTLYRLVTFGHEGGTPQPDAYTQFDPPDDFFRIRLVCTILDTCGICFDRGSSRKKLDFFLTFFQYYMLTKDTLPMEIDFMAQDTFGLVRPNWKLVTDLPEAAKLFAEAVSANYKSQGAEKTSEQVEENEESGSDDGDGDGDADLDPVIVQSSDEEGELEGGEETAEEREDVDSDEDERIVVLRQAEELDPEAEADFERAFEKMMAESLDSRKFERRAQFDVPLPIRKIQRMPVESTEEEPSVMPEPEANTMAFSLMTKKGNRQQTRTIELPSDSSFALSMKSQQAAEREEQQRIKNLVLNYDLREDEQHDGTPDGFLCGPIVQPPLENNPNTKGLKLGPDHYNPSLSRAEKSGRHAPRARRLNLSDVDWYDPQTSSPTLATRSKENHGKGFPVSKSKKKPG</sequence>
<keyword evidence="6" id="KW-1185">Reference proteome</keyword>
<feature type="compositionally biased region" description="Polar residues" evidence="3">
    <location>
        <begin position="1038"/>
        <end position="1058"/>
    </location>
</feature>
<dbReference type="FunFam" id="1.25.40.180:FF:000047">
    <property type="entry name" value="Nonsense-mediated mRNA decay factor (Upf2)"/>
    <property type="match status" value="1"/>
</dbReference>
<dbReference type="HOGENOM" id="CLU_002633_1_1_1"/>
<dbReference type="GO" id="GO:0000184">
    <property type="term" value="P:nuclear-transcribed mRNA catabolic process, nonsense-mediated decay"/>
    <property type="evidence" value="ECO:0007669"/>
    <property type="project" value="InterPro"/>
</dbReference>
<evidence type="ECO:0000313" key="6">
    <source>
        <dbReference type="Proteomes" id="UP000027920"/>
    </source>
</evidence>
<name>A0A072PCC9_9EURO</name>
<feature type="compositionally biased region" description="Basic and acidic residues" evidence="3">
    <location>
        <begin position="231"/>
        <end position="240"/>
    </location>
</feature>
<dbReference type="FunFam" id="4.10.80.160:FF:000001">
    <property type="entry name" value="Nonsense-mediated mRNA decay factor (Upf2)"/>
    <property type="match status" value="1"/>
</dbReference>
<evidence type="ECO:0000313" key="5">
    <source>
        <dbReference type="EMBL" id="KEF57417.1"/>
    </source>
</evidence>
<feature type="compositionally biased region" description="Acidic residues" evidence="3">
    <location>
        <begin position="900"/>
        <end position="920"/>
    </location>
</feature>
<dbReference type="GO" id="GO:0003723">
    <property type="term" value="F:RNA binding"/>
    <property type="evidence" value="ECO:0007669"/>
    <property type="project" value="InterPro"/>
</dbReference>
<dbReference type="InterPro" id="IPR039762">
    <property type="entry name" value="Nmd2/UPF2"/>
</dbReference>
<dbReference type="GeneID" id="25280260"/>
<dbReference type="Gene3D" id="4.10.80.160">
    <property type="match status" value="1"/>
</dbReference>
<dbReference type="InterPro" id="IPR003890">
    <property type="entry name" value="MIF4G-like_typ-3"/>
</dbReference>
<dbReference type="RefSeq" id="XP_013260007.1">
    <property type="nucleotide sequence ID" value="XM_013404553.1"/>
</dbReference>
<dbReference type="Pfam" id="PF02854">
    <property type="entry name" value="MIF4G"/>
    <property type="match status" value="2"/>
</dbReference>
<feature type="region of interest" description="Disordered" evidence="3">
    <location>
        <begin position="410"/>
        <end position="429"/>
    </location>
</feature>
<dbReference type="GO" id="GO:0035145">
    <property type="term" value="C:exon-exon junction complex"/>
    <property type="evidence" value="ECO:0007669"/>
    <property type="project" value="TreeGrafter"/>
</dbReference>
<dbReference type="OrthoDB" id="27832at2759"/>
<dbReference type="GO" id="GO:0005737">
    <property type="term" value="C:cytoplasm"/>
    <property type="evidence" value="ECO:0007669"/>
    <property type="project" value="UniProtKB-SubCell"/>
</dbReference>
<dbReference type="Proteomes" id="UP000027920">
    <property type="component" value="Unassembled WGS sequence"/>
</dbReference>
<feature type="region of interest" description="Disordered" evidence="3">
    <location>
        <begin position="1035"/>
        <end position="1067"/>
    </location>
</feature>
<keyword evidence="2" id="KW-0963">Cytoplasm</keyword>
<evidence type="ECO:0000256" key="1">
    <source>
        <dbReference type="ARBA" id="ARBA00004496"/>
    </source>
</evidence>
<dbReference type="STRING" id="1182545.A0A072PCC9"/>
<feature type="region of interest" description="Disordered" evidence="3">
    <location>
        <begin position="891"/>
        <end position="953"/>
    </location>
</feature>
<dbReference type="InterPro" id="IPR007193">
    <property type="entry name" value="Upf2/Nmd2_C"/>
</dbReference>
<feature type="region of interest" description="Disordered" evidence="3">
    <location>
        <begin position="161"/>
        <end position="189"/>
    </location>
</feature>
<dbReference type="Pfam" id="PF04050">
    <property type="entry name" value="Upf2"/>
    <property type="match status" value="1"/>
</dbReference>
<protein>
    <recommendedName>
        <fullName evidence="4">MIF4G domain-containing protein</fullName>
    </recommendedName>
</protein>
<gene>
    <name evidence="5" type="ORF">A1O9_05334</name>
</gene>
<reference evidence="5 6" key="1">
    <citation type="submission" date="2013-03" db="EMBL/GenBank/DDBJ databases">
        <title>The Genome Sequence of Exophiala aquamarina CBS 119918.</title>
        <authorList>
            <consortium name="The Broad Institute Genomics Platform"/>
            <person name="Cuomo C."/>
            <person name="de Hoog S."/>
            <person name="Gorbushina A."/>
            <person name="Walker B."/>
            <person name="Young S.K."/>
            <person name="Zeng Q."/>
            <person name="Gargeya S."/>
            <person name="Fitzgerald M."/>
            <person name="Haas B."/>
            <person name="Abouelleil A."/>
            <person name="Allen A.W."/>
            <person name="Alvarado L."/>
            <person name="Arachchi H.M."/>
            <person name="Berlin A.M."/>
            <person name="Chapman S.B."/>
            <person name="Gainer-Dewar J."/>
            <person name="Goldberg J."/>
            <person name="Griggs A."/>
            <person name="Gujja S."/>
            <person name="Hansen M."/>
            <person name="Howarth C."/>
            <person name="Imamovic A."/>
            <person name="Ireland A."/>
            <person name="Larimer J."/>
            <person name="McCowan C."/>
            <person name="Murphy C."/>
            <person name="Pearson M."/>
            <person name="Poon T.W."/>
            <person name="Priest M."/>
            <person name="Roberts A."/>
            <person name="Saif S."/>
            <person name="Shea T."/>
            <person name="Sisk P."/>
            <person name="Sykes S."/>
            <person name="Wortman J."/>
            <person name="Nusbaum C."/>
            <person name="Birren B."/>
        </authorList>
    </citation>
    <scope>NUCLEOTIDE SEQUENCE [LARGE SCALE GENOMIC DNA]</scope>
    <source>
        <strain evidence="5 6">CBS 119918</strain>
    </source>
</reference>
<dbReference type="InterPro" id="IPR016024">
    <property type="entry name" value="ARM-type_fold"/>
</dbReference>
<dbReference type="PANTHER" id="PTHR12839">
    <property type="entry name" value="NONSENSE-MEDIATED MRNA DECAY PROTEIN 2 UP-FRAMESHIFT SUPPRESSOR 2"/>
    <property type="match status" value="1"/>
</dbReference>
<proteinExistence type="predicted"/>
<feature type="domain" description="MIF4G" evidence="4">
    <location>
        <begin position="659"/>
        <end position="867"/>
    </location>
</feature>
<feature type="compositionally biased region" description="Acidic residues" evidence="3">
    <location>
        <begin position="928"/>
        <end position="953"/>
    </location>
</feature>
<evidence type="ECO:0000256" key="3">
    <source>
        <dbReference type="SAM" id="MobiDB-lite"/>
    </source>
</evidence>
<feature type="region of interest" description="Disordered" evidence="3">
    <location>
        <begin position="1081"/>
        <end position="1177"/>
    </location>
</feature>
<dbReference type="AlphaFoldDB" id="A0A072PCC9"/>